<evidence type="ECO:0000313" key="4">
    <source>
        <dbReference type="EMBL" id="OGC30685.1"/>
    </source>
</evidence>
<keyword evidence="2 3" id="KW-0687">Ribonucleoprotein</keyword>
<dbReference type="Proteomes" id="UP000178951">
    <property type="component" value="Unassembled WGS sequence"/>
</dbReference>
<protein>
    <recommendedName>
        <fullName evidence="3">Small ribosomal subunit protein bS16</fullName>
    </recommendedName>
</protein>
<dbReference type="NCBIfam" id="TIGR00002">
    <property type="entry name" value="S16"/>
    <property type="match status" value="1"/>
</dbReference>
<dbReference type="Pfam" id="PF00886">
    <property type="entry name" value="Ribosomal_S16"/>
    <property type="match status" value="1"/>
</dbReference>
<reference evidence="4 5" key="1">
    <citation type="journal article" date="2016" name="Nat. Commun.">
        <title>Thousands of microbial genomes shed light on interconnected biogeochemical processes in an aquifer system.</title>
        <authorList>
            <person name="Anantharaman K."/>
            <person name="Brown C.T."/>
            <person name="Hug L.A."/>
            <person name="Sharon I."/>
            <person name="Castelle C.J."/>
            <person name="Probst A.J."/>
            <person name="Thomas B.C."/>
            <person name="Singh A."/>
            <person name="Wilkins M.J."/>
            <person name="Karaoz U."/>
            <person name="Brodie E.L."/>
            <person name="Williams K.H."/>
            <person name="Hubbard S.S."/>
            <person name="Banfield J.F."/>
        </authorList>
    </citation>
    <scope>NUCLEOTIDE SEQUENCE [LARGE SCALE GENOMIC DNA]</scope>
</reference>
<proteinExistence type="inferred from homology"/>
<dbReference type="PANTHER" id="PTHR12919">
    <property type="entry name" value="30S RIBOSOMAL PROTEIN S16"/>
    <property type="match status" value="1"/>
</dbReference>
<accession>A0A1F4TDA1</accession>
<dbReference type="AlphaFoldDB" id="A0A1F4TDA1"/>
<comment type="similarity">
    <text evidence="3">Belongs to the bacterial ribosomal protein bS16 family.</text>
</comment>
<dbReference type="InterPro" id="IPR023803">
    <property type="entry name" value="Ribosomal_bS16_dom_sf"/>
</dbReference>
<dbReference type="GO" id="GO:0015935">
    <property type="term" value="C:small ribosomal subunit"/>
    <property type="evidence" value="ECO:0007669"/>
    <property type="project" value="TreeGrafter"/>
</dbReference>
<comment type="caution">
    <text evidence="4">The sequence shown here is derived from an EMBL/GenBank/DDBJ whole genome shotgun (WGS) entry which is preliminary data.</text>
</comment>
<dbReference type="GO" id="GO:0006412">
    <property type="term" value="P:translation"/>
    <property type="evidence" value="ECO:0007669"/>
    <property type="project" value="UniProtKB-UniRule"/>
</dbReference>
<name>A0A1F4TDA1_UNCSA</name>
<keyword evidence="1 3" id="KW-0689">Ribosomal protein</keyword>
<sequence>MSAKIKLKRIGTKNRPQYRVVVQDESSSPVSDVVDILGIYQPLKGSNVLDVKADKVAAWLKKGAKPTEKVRILFGKAGLMPPIDLAALPKRKAKGEAAAPAESAAAEAPAKEA</sequence>
<dbReference type="GO" id="GO:0003735">
    <property type="term" value="F:structural constituent of ribosome"/>
    <property type="evidence" value="ECO:0007669"/>
    <property type="project" value="InterPro"/>
</dbReference>
<dbReference type="SUPFAM" id="SSF54565">
    <property type="entry name" value="Ribosomal protein S16"/>
    <property type="match status" value="1"/>
</dbReference>
<evidence type="ECO:0000256" key="1">
    <source>
        <dbReference type="ARBA" id="ARBA00022980"/>
    </source>
</evidence>
<dbReference type="HAMAP" id="MF_00385">
    <property type="entry name" value="Ribosomal_bS16"/>
    <property type="match status" value="1"/>
</dbReference>
<dbReference type="STRING" id="1802583.A2311_01740"/>
<organism evidence="4 5">
    <name type="scientific">candidate division WOR-1 bacterium RIFOXYB2_FULL_48_7</name>
    <dbReference type="NCBI Taxonomy" id="1802583"/>
    <lineage>
        <taxon>Bacteria</taxon>
        <taxon>Bacillati</taxon>
        <taxon>Saganbacteria</taxon>
    </lineage>
</organism>
<evidence type="ECO:0000256" key="2">
    <source>
        <dbReference type="ARBA" id="ARBA00023274"/>
    </source>
</evidence>
<dbReference type="Gene3D" id="3.30.1320.10">
    <property type="match status" value="1"/>
</dbReference>
<dbReference type="PANTHER" id="PTHR12919:SF20">
    <property type="entry name" value="SMALL RIBOSOMAL SUBUNIT PROTEIN BS16M"/>
    <property type="match status" value="1"/>
</dbReference>
<gene>
    <name evidence="3" type="primary">rpsP</name>
    <name evidence="4" type="ORF">A2311_01740</name>
</gene>
<dbReference type="InterPro" id="IPR000307">
    <property type="entry name" value="Ribosomal_bS16"/>
</dbReference>
<evidence type="ECO:0000256" key="3">
    <source>
        <dbReference type="HAMAP-Rule" id="MF_00385"/>
    </source>
</evidence>
<dbReference type="EMBL" id="MEUF01000088">
    <property type="protein sequence ID" value="OGC30685.1"/>
    <property type="molecule type" value="Genomic_DNA"/>
</dbReference>
<dbReference type="GO" id="GO:0005737">
    <property type="term" value="C:cytoplasm"/>
    <property type="evidence" value="ECO:0007669"/>
    <property type="project" value="UniProtKB-ARBA"/>
</dbReference>
<evidence type="ECO:0000313" key="5">
    <source>
        <dbReference type="Proteomes" id="UP000178951"/>
    </source>
</evidence>